<protein>
    <submittedName>
        <fullName evidence="1">CYFA0S04e04346g1_1</fullName>
    </submittedName>
</protein>
<organism evidence="1">
    <name type="scientific">Cyberlindnera fabianii</name>
    <name type="common">Yeast</name>
    <name type="synonym">Hansenula fabianii</name>
    <dbReference type="NCBI Taxonomy" id="36022"/>
    <lineage>
        <taxon>Eukaryota</taxon>
        <taxon>Fungi</taxon>
        <taxon>Dikarya</taxon>
        <taxon>Ascomycota</taxon>
        <taxon>Saccharomycotina</taxon>
        <taxon>Saccharomycetes</taxon>
        <taxon>Phaffomycetales</taxon>
        <taxon>Phaffomycetaceae</taxon>
        <taxon>Cyberlindnera</taxon>
    </lineage>
</organism>
<dbReference type="AlphaFoldDB" id="A0A061AR69"/>
<proteinExistence type="predicted"/>
<dbReference type="VEuPathDB" id="FungiDB:BON22_2446"/>
<reference evidence="1" key="1">
    <citation type="journal article" date="2014" name="Genome Announc.">
        <title>Genome sequence of the yeast Cyberlindnera fabianii (Hansenula fabianii).</title>
        <authorList>
            <person name="Freel K.C."/>
            <person name="Sarilar V."/>
            <person name="Neuveglise C."/>
            <person name="Devillers H."/>
            <person name="Friedrich A."/>
            <person name="Schacherer J."/>
        </authorList>
    </citation>
    <scope>NUCLEOTIDE SEQUENCE</scope>
    <source>
        <strain evidence="1">YJS4271</strain>
    </source>
</reference>
<evidence type="ECO:0000313" key="3">
    <source>
        <dbReference type="Proteomes" id="UP000189513"/>
    </source>
</evidence>
<dbReference type="EMBL" id="MPUK01000004">
    <property type="protein sequence ID" value="ONH67436.1"/>
    <property type="molecule type" value="Genomic_DNA"/>
</dbReference>
<gene>
    <name evidence="2" type="ORF">BON22_2446</name>
    <name evidence="1" type="ORF">CYFA0S_04e04346g</name>
</gene>
<reference evidence="2" key="3">
    <citation type="submission" date="2017-01" db="EMBL/GenBank/DDBJ databases">
        <authorList>
            <person name="Mah S.A."/>
            <person name="Swanson W.J."/>
            <person name="Moy G.W."/>
            <person name="Vacquier V.D."/>
        </authorList>
    </citation>
    <scope>NUCLEOTIDE SEQUENCE [LARGE SCALE GENOMIC DNA]</scope>
    <source>
        <strain evidence="2">65</strain>
    </source>
</reference>
<reference evidence="3" key="2">
    <citation type="journal article" date="2017" name="Genome Announc.">
        <title>Genome sequences of Cyberlindnera fabianii 65, Pichia kudriavzevii 129, and Saccharomyces cerevisiae 131 isolated from fermented masau fruits in Zimbabwe.</title>
        <authorList>
            <person name="van Rijswijck I.M.H."/>
            <person name="Derks M.F.L."/>
            <person name="Abee T."/>
            <person name="de Ridder D."/>
            <person name="Smid E.J."/>
        </authorList>
    </citation>
    <scope>NUCLEOTIDE SEQUENCE [LARGE SCALE GENOMIC DNA]</scope>
    <source>
        <strain evidence="3">65</strain>
    </source>
</reference>
<evidence type="ECO:0000313" key="1">
    <source>
        <dbReference type="EMBL" id="CDR40136.1"/>
    </source>
</evidence>
<accession>A0A061AR69</accession>
<name>A0A061AR69_CYBFA</name>
<sequence length="127" mass="14436">MDVFSIDIETEQQPDMALYSCSLDSTTSSLPDLIEAQTPLLYESKIGSTSRQNSLMVPSIDEHLIDTLDLNMEQSSWPIKMDHQHTFMLKQPTSVLGELTQSEEIQKTIEMGTKSLKNNYKLWLSSH</sequence>
<dbReference type="EMBL" id="LK052889">
    <property type="protein sequence ID" value="CDR40136.1"/>
    <property type="molecule type" value="Genomic_DNA"/>
</dbReference>
<evidence type="ECO:0000313" key="2">
    <source>
        <dbReference type="EMBL" id="ONH67436.1"/>
    </source>
</evidence>
<dbReference type="Proteomes" id="UP000189513">
    <property type="component" value="Unassembled WGS sequence"/>
</dbReference>
<keyword evidence="3" id="KW-1185">Reference proteome</keyword>